<keyword evidence="5 19" id="KW-0812">Transmembrane</keyword>
<dbReference type="OrthoDB" id="5772266at2759"/>
<evidence type="ECO:0000313" key="20">
    <source>
        <dbReference type="EMBL" id="AAF23508.1"/>
    </source>
</evidence>
<evidence type="ECO:0000256" key="1">
    <source>
        <dbReference type="ARBA" id="ARBA00004272"/>
    </source>
</evidence>
<keyword evidence="10 21" id="KW-0675">Receptor</keyword>
<evidence type="ECO:0000256" key="2">
    <source>
        <dbReference type="ARBA" id="ARBA00022475"/>
    </source>
</evidence>
<dbReference type="GO" id="GO:0016020">
    <property type="term" value="C:membrane"/>
    <property type="evidence" value="ECO:0000255"/>
    <property type="project" value="WormBase"/>
</dbReference>
<evidence type="ECO:0000313" key="22">
    <source>
        <dbReference type="Proteomes" id="UP000001940"/>
    </source>
</evidence>
<dbReference type="GO" id="GO:0060170">
    <property type="term" value="C:ciliary membrane"/>
    <property type="evidence" value="ECO:0007669"/>
    <property type="project" value="UniProtKB-SubCell"/>
</dbReference>
<dbReference type="FunCoup" id="G5EF54">
    <property type="interactions" value="148"/>
</dbReference>
<keyword evidence="4" id="KW-0716">Sensory transduction</keyword>
<dbReference type="GO" id="GO:0042048">
    <property type="term" value="P:olfactory behavior"/>
    <property type="evidence" value="ECO:0000318"/>
    <property type="project" value="GO_Central"/>
</dbReference>
<feature type="transmembrane region" description="Helical" evidence="19">
    <location>
        <begin position="136"/>
        <end position="156"/>
    </location>
</feature>
<dbReference type="OMA" id="FPMLNTE"/>
<dbReference type="GO" id="GO:0007186">
    <property type="term" value="P:G protein-coupled receptor signaling pathway"/>
    <property type="evidence" value="ECO:0000250"/>
    <property type="project" value="WormBase"/>
</dbReference>
<evidence type="ECO:0000256" key="10">
    <source>
        <dbReference type="ARBA" id="ARBA00023170"/>
    </source>
</evidence>
<keyword evidence="3" id="KW-0145">Chemotaxis</keyword>
<organism evidence="21 22">
    <name type="scientific">Caenorhabditis elegans</name>
    <dbReference type="NCBI Taxonomy" id="6239"/>
    <lineage>
        <taxon>Eukaryota</taxon>
        <taxon>Metazoa</taxon>
        <taxon>Ecdysozoa</taxon>
        <taxon>Nematoda</taxon>
        <taxon>Chromadorea</taxon>
        <taxon>Rhabditida</taxon>
        <taxon>Rhabditina</taxon>
        <taxon>Rhabditomorpha</taxon>
        <taxon>Rhabditoidea</taxon>
        <taxon>Rhabditidae</taxon>
        <taxon>Peloderinae</taxon>
        <taxon>Caenorhabditis</taxon>
    </lineage>
</organism>
<evidence type="ECO:0000256" key="4">
    <source>
        <dbReference type="ARBA" id="ARBA00022606"/>
    </source>
</evidence>
<dbReference type="AlphaFoldDB" id="G5EF54"/>
<dbReference type="PaxDb" id="6239-C50C10.7"/>
<dbReference type="GeneID" id="179377"/>
<keyword evidence="8" id="KW-0969">Cilium</keyword>
<keyword evidence="2" id="KW-1003">Cell membrane</keyword>
<dbReference type="eggNOG" id="ENOG502TGMV">
    <property type="taxonomic scope" value="Eukaryota"/>
</dbReference>
<dbReference type="GO" id="GO:0006935">
    <property type="term" value="P:chemotaxis"/>
    <property type="evidence" value="ECO:0007669"/>
    <property type="project" value="UniProtKB-KW"/>
</dbReference>
<evidence type="ECO:0000256" key="9">
    <source>
        <dbReference type="ARBA" id="ARBA00023136"/>
    </source>
</evidence>
<dbReference type="PIR" id="T20105">
    <property type="entry name" value="T20105"/>
</dbReference>
<evidence type="ECO:0000256" key="7">
    <source>
        <dbReference type="ARBA" id="ARBA00022989"/>
    </source>
</evidence>
<dbReference type="PANTHER" id="PTHR22943">
    <property type="entry name" value="7-TRANSMEMBRANE DOMAIN RECEPTOR C.ELEGANS"/>
    <property type="match status" value="1"/>
</dbReference>
<reference evidence="21" key="4">
    <citation type="submission" date="2024-10" db="EMBL/GenBank/DDBJ databases">
        <authorList>
            <consortium name="WormBase Consortium"/>
            <person name="WormBase"/>
        </authorList>
    </citation>
    <scope>NUCLEOTIDE SEQUENCE</scope>
    <source>
        <strain evidence="21">Bristol N2</strain>
    </source>
</reference>
<reference evidence="20" key="2">
    <citation type="journal article" date="1999" name="Cell">
        <title>Lateral signaling mediated by axon contact and calcium entry regulates asymmetric odorant receptor expression in C. elegans.</title>
        <authorList>
            <person name="Troemel E.R."/>
            <person name="Sagasti A."/>
            <person name="Bargmann C.I."/>
        </authorList>
    </citation>
    <scope>NUCLEOTIDE SEQUENCE</scope>
</reference>
<dbReference type="EMBL" id="AF216966">
    <property type="protein sequence ID" value="AAF23508.1"/>
    <property type="molecule type" value="mRNA"/>
</dbReference>
<proteinExistence type="evidence at transcript level"/>
<evidence type="ECO:0000256" key="13">
    <source>
        <dbReference type="ARBA" id="ARBA00054965"/>
    </source>
</evidence>
<feature type="transmembrane region" description="Helical" evidence="19">
    <location>
        <begin position="15"/>
        <end position="33"/>
    </location>
</feature>
<comment type="subcellular location">
    <subcellularLocation>
        <location evidence="1">Cell projection</location>
        <location evidence="1">Cilium membrane</location>
        <topology evidence="1">Multi-pass membrane protein</topology>
    </subcellularLocation>
</comment>
<keyword evidence="6" id="KW-0552">Olfaction</keyword>
<dbReference type="RefSeq" id="NP_741602.1">
    <property type="nucleotide sequence ID" value="NM_171516.3"/>
</dbReference>
<sequence length="358" mass="41516">MPTVQWIQLEETSKITGGSISVITNGLLMYLILTKSPSKLGSYKWLMLYTSFFEFFYAFVNLFAGPFVHTYGSAFIVFQDMNTFYFSHHVAQFLVCLYCSCFGFSMAIFGGHFIYRYGAIDSQFYQKYLSGFKQSLLYILPFCYGILWGVICWIYYGETPDRTNYLRETLLSNYRLKIEECAYISARFWVSDKNNYLFPDFDSFFGIGVMWIILGSSMISVIYFGTRCYRWLTKKLEMIENISDSIKSLQRQLFNALLIQSAIPLFLMYMPAAMVFVFPMLNTELNLKYPFIGITIAIYPAIDPFPTIIIIKSYRRGFYELLRCLTGRQKNKVAVNPNVPSHAYTLPMSASNSIYVTN</sequence>
<keyword evidence="11" id="KW-0325">Glycoprotein</keyword>
<evidence type="ECO:0000256" key="14">
    <source>
        <dbReference type="ARBA" id="ARBA00061678"/>
    </source>
</evidence>
<feature type="transmembrane region" description="Helical" evidence="19">
    <location>
        <begin position="204"/>
        <end position="225"/>
    </location>
</feature>
<dbReference type="CTD" id="179377"/>
<evidence type="ECO:0000256" key="5">
    <source>
        <dbReference type="ARBA" id="ARBA00022692"/>
    </source>
</evidence>
<evidence type="ECO:0000256" key="8">
    <source>
        <dbReference type="ARBA" id="ARBA00023069"/>
    </source>
</evidence>
<dbReference type="KEGG" id="cel:CELE_C50C10.7"/>
<evidence type="ECO:0000256" key="11">
    <source>
        <dbReference type="ARBA" id="ARBA00023180"/>
    </source>
</evidence>
<feature type="transmembrane region" description="Helical" evidence="19">
    <location>
        <begin position="45"/>
        <end position="69"/>
    </location>
</feature>
<evidence type="ECO:0000256" key="17">
    <source>
        <dbReference type="ARBA" id="ARBA00078653"/>
    </source>
</evidence>
<dbReference type="InterPro" id="IPR019428">
    <property type="entry name" value="7TM_GPCR_serpentine_rcpt_Str"/>
</dbReference>
<accession>G5EF54</accession>
<dbReference type="GO" id="GO:0097730">
    <property type="term" value="C:non-motile cilium"/>
    <property type="evidence" value="ECO:0000314"/>
    <property type="project" value="WormBase"/>
</dbReference>
<keyword evidence="9 19" id="KW-0472">Membrane</keyword>
<evidence type="ECO:0000313" key="23">
    <source>
        <dbReference type="WormBase" id="C50C10.7"/>
    </source>
</evidence>
<dbReference type="FunFam" id="1.20.1070.10:FF:000128">
    <property type="entry name" value="Seven TM Receptor"/>
    <property type="match status" value="1"/>
</dbReference>
<dbReference type="Proteomes" id="UP000001940">
    <property type="component" value="Chromosome V"/>
</dbReference>
<evidence type="ECO:0000256" key="19">
    <source>
        <dbReference type="SAM" id="Phobius"/>
    </source>
</evidence>
<dbReference type="STRING" id="6239.C50C10.7.1"/>
<name>G5EF54_CAEEL</name>
<keyword evidence="22" id="KW-1185">Reference proteome</keyword>
<reference evidence="21 22" key="1">
    <citation type="journal article" date="1998" name="Science">
        <title>Genome sequence of the nematode C. elegans: a platform for investigating biology.</title>
        <authorList>
            <consortium name="The C. elegans sequencing consortium"/>
            <person name="Sulson J.E."/>
            <person name="Waterston R."/>
        </authorList>
    </citation>
    <scope>NUCLEOTIDE SEQUENCE [LARGE SCALE GENOMIC DNA]</scope>
    <source>
        <strain evidence="21 22">Bristol N2</strain>
    </source>
</reference>
<evidence type="ECO:0000256" key="16">
    <source>
        <dbReference type="ARBA" id="ARBA00067967"/>
    </source>
</evidence>
<dbReference type="GO" id="GO:0038022">
    <property type="term" value="F:G protein-coupled olfactory receptor activity"/>
    <property type="evidence" value="ECO:0000250"/>
    <property type="project" value="WormBase"/>
</dbReference>
<evidence type="ECO:0000256" key="6">
    <source>
        <dbReference type="ARBA" id="ARBA00022725"/>
    </source>
</evidence>
<dbReference type="GO" id="GO:0005886">
    <property type="term" value="C:plasma membrane"/>
    <property type="evidence" value="ECO:0000318"/>
    <property type="project" value="GO_Central"/>
</dbReference>
<dbReference type="PANTHER" id="PTHR22943:SF129">
    <property type="entry name" value="SEVEN TM RECEPTOR"/>
    <property type="match status" value="1"/>
</dbReference>
<evidence type="ECO:0000256" key="15">
    <source>
        <dbReference type="ARBA" id="ARBA00064300"/>
    </source>
</evidence>
<protein>
    <recommendedName>
        <fullName evidence="16">Serpentine receptor class r-10</fullName>
    </recommendedName>
    <alternativeName>
        <fullName evidence="17">Odorant response abnormal protein 10</fullName>
    </alternativeName>
    <alternativeName>
        <fullName evidence="18">Olfactory receptor 10</fullName>
    </alternativeName>
</protein>
<dbReference type="EMBL" id="BX284605">
    <property type="protein sequence ID" value="CAA96613.2"/>
    <property type="molecule type" value="Genomic_DNA"/>
</dbReference>
<evidence type="ECO:0000256" key="18">
    <source>
        <dbReference type="ARBA" id="ARBA00082489"/>
    </source>
</evidence>
<comment type="similarity">
    <text evidence="14">Belongs to the nematode receptor-like protein str family.</text>
</comment>
<reference evidence="21" key="3">
    <citation type="submission" date="2003-03" db="EMBL/GenBank/DDBJ databases">
        <authorList>
            <person name="Sulson J.E."/>
            <person name="Waterston R."/>
        </authorList>
    </citation>
    <scope>NUCLEOTIDE SEQUENCE</scope>
    <source>
        <strain evidence="21">Bristol N2</strain>
    </source>
</reference>
<evidence type="ECO:0000256" key="3">
    <source>
        <dbReference type="ARBA" id="ARBA00022500"/>
    </source>
</evidence>
<comment type="function">
    <text evidence="13">An odorant receptor which affects chemotaxis to the volatile odorant diacetyl. Specifies AWA neuronal cell fate via the odr-7 pathway.</text>
</comment>
<dbReference type="SUPFAM" id="SSF81321">
    <property type="entry name" value="Family A G protein-coupled receptor-like"/>
    <property type="match status" value="1"/>
</dbReference>
<dbReference type="AGR" id="WB:WBGene00006070"/>
<dbReference type="HOGENOM" id="CLU_036335_2_0_1"/>
<comment type="subunit">
    <text evidence="15">Interacts with odr-4.</text>
</comment>
<keyword evidence="12" id="KW-0966">Cell projection</keyword>
<gene>
    <name evidence="21 23" type="primary">str-2</name>
    <name evidence="23" type="ORF">C50C10.7</name>
    <name evidence="21" type="ORF">CELE_C50C10.7</name>
</gene>
<feature type="transmembrane region" description="Helical" evidence="19">
    <location>
        <begin position="253"/>
        <end position="277"/>
    </location>
</feature>
<dbReference type="WormBase" id="C50C10.7">
    <property type="protein sequence ID" value="CE28211"/>
    <property type="gene ID" value="WBGene00006070"/>
    <property type="gene designation" value="str-2"/>
</dbReference>
<keyword evidence="7 19" id="KW-1133">Transmembrane helix</keyword>
<feature type="transmembrane region" description="Helical" evidence="19">
    <location>
        <begin position="89"/>
        <end position="115"/>
    </location>
</feature>
<feature type="transmembrane region" description="Helical" evidence="19">
    <location>
        <begin position="289"/>
        <end position="311"/>
    </location>
</feature>
<evidence type="ECO:0000256" key="12">
    <source>
        <dbReference type="ARBA" id="ARBA00023273"/>
    </source>
</evidence>
<evidence type="ECO:0000313" key="21">
    <source>
        <dbReference type="EMBL" id="CAA96613.2"/>
    </source>
</evidence>
<dbReference type="Pfam" id="PF10326">
    <property type="entry name" value="7TM_GPCR_Str"/>
    <property type="match status" value="1"/>
</dbReference>